<feature type="domain" description="Spore germination protein N-terminal" evidence="9">
    <location>
        <begin position="50"/>
        <end position="223"/>
    </location>
</feature>
<evidence type="ECO:0000256" key="1">
    <source>
        <dbReference type="ARBA" id="ARBA00004635"/>
    </source>
</evidence>
<organism evidence="10 11">
    <name type="scientific">Paenibacillus phytorum</name>
    <dbReference type="NCBI Taxonomy" id="2654977"/>
    <lineage>
        <taxon>Bacteria</taxon>
        <taxon>Bacillati</taxon>
        <taxon>Bacillota</taxon>
        <taxon>Bacilli</taxon>
        <taxon>Bacillales</taxon>
        <taxon>Paenibacillaceae</taxon>
        <taxon>Paenibacillus</taxon>
    </lineage>
</organism>
<comment type="similarity">
    <text evidence="2">Belongs to the GerABKC lipoprotein family.</text>
</comment>
<evidence type="ECO:0000256" key="6">
    <source>
        <dbReference type="ARBA" id="ARBA00023139"/>
    </source>
</evidence>
<dbReference type="InterPro" id="IPR008844">
    <property type="entry name" value="Spore_GerAC-like"/>
</dbReference>
<accession>A0ABX1Y756</accession>
<reference evidence="10 11" key="1">
    <citation type="submission" date="2019-10" db="EMBL/GenBank/DDBJ databases">
        <title>Description of Paenibacillus terrestris sp. nov.</title>
        <authorList>
            <person name="Carlier A."/>
            <person name="Qi S."/>
        </authorList>
    </citation>
    <scope>NUCLEOTIDE SEQUENCE [LARGE SCALE GENOMIC DNA]</scope>
    <source>
        <strain evidence="10 11">LMG 31458</strain>
    </source>
</reference>
<evidence type="ECO:0000313" key="10">
    <source>
        <dbReference type="EMBL" id="NOU76702.1"/>
    </source>
</evidence>
<dbReference type="PANTHER" id="PTHR35789:SF1">
    <property type="entry name" value="SPORE GERMINATION PROTEIN B3"/>
    <property type="match status" value="1"/>
</dbReference>
<evidence type="ECO:0000256" key="7">
    <source>
        <dbReference type="ARBA" id="ARBA00023288"/>
    </source>
</evidence>
<comment type="caution">
    <text evidence="10">The sequence shown here is derived from an EMBL/GenBank/DDBJ whole genome shotgun (WGS) entry which is preliminary data.</text>
</comment>
<dbReference type="RefSeq" id="WP_171649242.1">
    <property type="nucleotide sequence ID" value="NZ_WHOA01000246.1"/>
</dbReference>
<dbReference type="PANTHER" id="PTHR35789">
    <property type="entry name" value="SPORE GERMINATION PROTEIN B3"/>
    <property type="match status" value="1"/>
</dbReference>
<evidence type="ECO:0000256" key="2">
    <source>
        <dbReference type="ARBA" id="ARBA00007886"/>
    </source>
</evidence>
<dbReference type="InterPro" id="IPR057336">
    <property type="entry name" value="GerAC_N"/>
</dbReference>
<name>A0ABX1Y756_9BACL</name>
<sequence length="429" mass="48391">MGDDEIVPIKRIKKRLKAPLFLERKPFMRKQGILIILTTLSLLLTGCWSRVEVNDIAIVTAVAIDKLSDGNIRIALQVPIPMRLGPIGASGGGGGGGNEMTLLVSEAGETVLDAYRRLQKKVSRRIFFSQNRVLIIGEKAARDGVFPILDYFSRGRGARLRGLILFSKGEAAPLLKLTPKLERYNAEVIREEENERVGLRIMQKDFIDMLTTEGISPVAARVEERPEEIKGEQYSLRNMPSDKERLTPAIVGAAVFHQDKLVGWMNDEETRGILWLRNELKTAIITVNIPKEKGGGKISAMLIREKTKVKPILMGNKVKMEVNIHAENEIHENGSKLDLGDPKVLEYVQTLLEKDVKERIQLALHKAQKQLNCDIFGFGNAVYRTYPKVWKKQFKNRWDDVFPNLEVKINPHVTVVRTGLSSKTPEMRD</sequence>
<proteinExistence type="inferred from homology"/>
<keyword evidence="4" id="KW-0732">Signal</keyword>
<dbReference type="Gene3D" id="3.30.300.210">
    <property type="entry name" value="Nutrient germinant receptor protein C, domain 3"/>
    <property type="match status" value="1"/>
</dbReference>
<comment type="subcellular location">
    <subcellularLocation>
        <location evidence="1">Membrane</location>
        <topology evidence="1">Lipid-anchor</topology>
    </subcellularLocation>
</comment>
<dbReference type="InterPro" id="IPR038501">
    <property type="entry name" value="Spore_GerAC_C_sf"/>
</dbReference>
<feature type="domain" description="Spore germination GerAC-like C-terminal" evidence="8">
    <location>
        <begin position="252"/>
        <end position="419"/>
    </location>
</feature>
<dbReference type="NCBIfam" id="TIGR02887">
    <property type="entry name" value="spore_ger_x_C"/>
    <property type="match status" value="1"/>
</dbReference>
<keyword evidence="11" id="KW-1185">Reference proteome</keyword>
<dbReference type="EMBL" id="WHOA01000246">
    <property type="protein sequence ID" value="NOU76702.1"/>
    <property type="molecule type" value="Genomic_DNA"/>
</dbReference>
<dbReference type="Proteomes" id="UP000616779">
    <property type="component" value="Unassembled WGS sequence"/>
</dbReference>
<keyword evidence="3" id="KW-0309">Germination</keyword>
<dbReference type="Pfam" id="PF05504">
    <property type="entry name" value="Spore_GerAC"/>
    <property type="match status" value="1"/>
</dbReference>
<protein>
    <submittedName>
        <fullName evidence="10">Ger(X)C family spore germination protein</fullName>
    </submittedName>
</protein>
<evidence type="ECO:0000259" key="9">
    <source>
        <dbReference type="Pfam" id="PF25198"/>
    </source>
</evidence>
<evidence type="ECO:0000256" key="4">
    <source>
        <dbReference type="ARBA" id="ARBA00022729"/>
    </source>
</evidence>
<evidence type="ECO:0000259" key="8">
    <source>
        <dbReference type="Pfam" id="PF05504"/>
    </source>
</evidence>
<keyword evidence="6" id="KW-0564">Palmitate</keyword>
<evidence type="ECO:0000256" key="5">
    <source>
        <dbReference type="ARBA" id="ARBA00023136"/>
    </source>
</evidence>
<evidence type="ECO:0000256" key="3">
    <source>
        <dbReference type="ARBA" id="ARBA00022544"/>
    </source>
</evidence>
<dbReference type="Pfam" id="PF25198">
    <property type="entry name" value="Spore_GerAC_N"/>
    <property type="match status" value="1"/>
</dbReference>
<keyword evidence="5" id="KW-0472">Membrane</keyword>
<evidence type="ECO:0000313" key="11">
    <source>
        <dbReference type="Proteomes" id="UP000616779"/>
    </source>
</evidence>
<dbReference type="InterPro" id="IPR046953">
    <property type="entry name" value="Spore_GerAC-like_C"/>
</dbReference>
<gene>
    <name evidence="10" type="ORF">GC098_35985</name>
</gene>
<keyword evidence="7" id="KW-0449">Lipoprotein</keyword>